<dbReference type="GO" id="GO:0016989">
    <property type="term" value="F:sigma factor antagonist activity"/>
    <property type="evidence" value="ECO:0007669"/>
    <property type="project" value="TreeGrafter"/>
</dbReference>
<evidence type="ECO:0000313" key="4">
    <source>
        <dbReference type="Proteomes" id="UP000260823"/>
    </source>
</evidence>
<evidence type="ECO:0000259" key="2">
    <source>
        <dbReference type="Pfam" id="PF16344"/>
    </source>
</evidence>
<keyword evidence="4" id="KW-1185">Reference proteome</keyword>
<accession>A0A3E2NTC0</accession>
<dbReference type="PANTHER" id="PTHR30273">
    <property type="entry name" value="PERIPLASMIC SIGNAL SENSOR AND SIGMA FACTOR ACTIVATOR FECR-RELATED"/>
    <property type="match status" value="1"/>
</dbReference>
<gene>
    <name evidence="3" type="ORF">DYU05_00615</name>
</gene>
<comment type="caution">
    <text evidence="3">The sequence shown here is derived from an EMBL/GenBank/DDBJ whole genome shotgun (WGS) entry which is preliminary data.</text>
</comment>
<dbReference type="InterPro" id="IPR012373">
    <property type="entry name" value="Ferrdict_sens_TM"/>
</dbReference>
<dbReference type="PIRSF" id="PIRSF018266">
    <property type="entry name" value="FecR"/>
    <property type="match status" value="1"/>
</dbReference>
<protein>
    <submittedName>
        <fullName evidence="3">FecR family protein</fullName>
    </submittedName>
</protein>
<name>A0A3E2NTC0_9SPHI</name>
<organism evidence="3 4">
    <name type="scientific">Mucilaginibacter terrenus</name>
    <dbReference type="NCBI Taxonomy" id="2482727"/>
    <lineage>
        <taxon>Bacteria</taxon>
        <taxon>Pseudomonadati</taxon>
        <taxon>Bacteroidota</taxon>
        <taxon>Sphingobacteriia</taxon>
        <taxon>Sphingobacteriales</taxon>
        <taxon>Sphingobacteriaceae</taxon>
        <taxon>Mucilaginibacter</taxon>
    </lineage>
</organism>
<evidence type="ECO:0000313" key="3">
    <source>
        <dbReference type="EMBL" id="RFZ84171.1"/>
    </source>
</evidence>
<feature type="domain" description="FecR protein" evidence="1">
    <location>
        <begin position="121"/>
        <end position="210"/>
    </location>
</feature>
<dbReference type="Pfam" id="PF16344">
    <property type="entry name" value="FecR_C"/>
    <property type="match status" value="1"/>
</dbReference>
<dbReference type="InterPro" id="IPR006860">
    <property type="entry name" value="FecR"/>
</dbReference>
<proteinExistence type="predicted"/>
<dbReference type="AlphaFoldDB" id="A0A3E2NTC0"/>
<sequence>MEETYHLLITAYYEKTISDDELTLLKEWIDASEENLVQFSETIGILEASQAYFAKPLNNNQVWAKVEAHISAQPGIKSKTLNTKWYAAAAACILLCALAWSARGVLQQFNKSEYVTITNVDGKHSKVLLPDRSTVILSGGTILKYNKNFGADGRNIMLDGEAFFDVVHQSGKPFVVFTGDISTVVLGTSFNVKAYSSQKEVAVTVSSGKVGVLSGSNQNNHLVRYLVRNEQLNINTQTGLYTFNNADAGAVSAWVNNNLSFYNTNFSDIAASLEHHYGVKIFLTDAELGDIKLTAKLKNLTINRAMDDLCSLAGLGYTIKGNQVFVSHGDQKGGRLMR</sequence>
<dbReference type="Pfam" id="PF04773">
    <property type="entry name" value="FecR"/>
    <property type="match status" value="1"/>
</dbReference>
<dbReference type="InterPro" id="IPR032508">
    <property type="entry name" value="FecR_C"/>
</dbReference>
<dbReference type="PANTHER" id="PTHR30273:SF2">
    <property type="entry name" value="PROTEIN FECR"/>
    <property type="match status" value="1"/>
</dbReference>
<dbReference type="Proteomes" id="UP000260823">
    <property type="component" value="Unassembled WGS sequence"/>
</dbReference>
<dbReference type="EMBL" id="QWDE01000001">
    <property type="protein sequence ID" value="RFZ84171.1"/>
    <property type="molecule type" value="Genomic_DNA"/>
</dbReference>
<dbReference type="Gene3D" id="3.55.50.30">
    <property type="match status" value="1"/>
</dbReference>
<dbReference type="OrthoDB" id="676789at2"/>
<dbReference type="Gene3D" id="2.60.120.1440">
    <property type="match status" value="1"/>
</dbReference>
<dbReference type="RefSeq" id="WP_117381061.1">
    <property type="nucleotide sequence ID" value="NZ_QWDE01000001.1"/>
</dbReference>
<feature type="domain" description="Protein FecR C-terminal" evidence="2">
    <location>
        <begin position="259"/>
        <end position="326"/>
    </location>
</feature>
<reference evidence="3 4" key="1">
    <citation type="submission" date="2018-08" db="EMBL/GenBank/DDBJ databases">
        <title>Mucilaginibacter terrae sp. nov., isolated from manganese diggings.</title>
        <authorList>
            <person name="Huang Y."/>
            <person name="Zhou Z."/>
        </authorList>
    </citation>
    <scope>NUCLEOTIDE SEQUENCE [LARGE SCALE GENOMIC DNA]</scope>
    <source>
        <strain evidence="3 4">ZH6</strain>
    </source>
</reference>
<evidence type="ECO:0000259" key="1">
    <source>
        <dbReference type="Pfam" id="PF04773"/>
    </source>
</evidence>